<sequence length="235" mass="26778">MKRYRQLIFICCLLCMLPLSLFAQLQDERHNLSVGINGGVNLNSVSFTPSIKQTNFIAPEFGLTVRYISEKYFKMICGIQGEINFSQRGWKEVIEDGSNNTYHRAMNYIEIPLLAHLAFGKDKGNGARFIINLGPQVGFLLGEKEFYSDPSTWDTTNRPQGTDEQYGKFADRKFDYGIVGGGGVEIRTGIGHFLLEARYYFGLSDFYNNSKKDYFSRSAHSYIGGRLTYLFDLKK</sequence>
<evidence type="ECO:0000313" key="5">
    <source>
        <dbReference type="EMBL" id="RHH48092.1"/>
    </source>
</evidence>
<feature type="chain" id="PRO_5033376038" evidence="1">
    <location>
        <begin position="24"/>
        <end position="235"/>
    </location>
</feature>
<dbReference type="Proteomes" id="UP000260814">
    <property type="component" value="Unassembled WGS sequence"/>
</dbReference>
<dbReference type="Proteomes" id="UP000284916">
    <property type="component" value="Unassembled WGS sequence"/>
</dbReference>
<dbReference type="EMBL" id="QSJG01000001">
    <property type="protein sequence ID" value="RHD59150.1"/>
    <property type="molecule type" value="Genomic_DNA"/>
</dbReference>
<evidence type="ECO:0000313" key="3">
    <source>
        <dbReference type="EMBL" id="RGM92092.1"/>
    </source>
</evidence>
<dbReference type="EMBL" id="QROI01000010">
    <property type="protein sequence ID" value="RHL15585.1"/>
    <property type="molecule type" value="Genomic_DNA"/>
</dbReference>
<evidence type="ECO:0000256" key="1">
    <source>
        <dbReference type="SAM" id="SignalP"/>
    </source>
</evidence>
<dbReference type="GeneID" id="43185640"/>
<evidence type="ECO:0000259" key="2">
    <source>
        <dbReference type="Pfam" id="PF13568"/>
    </source>
</evidence>
<dbReference type="InterPro" id="IPR025665">
    <property type="entry name" value="Beta-barrel_OMP_2"/>
</dbReference>
<dbReference type="RefSeq" id="WP_040313285.1">
    <property type="nucleotide sequence ID" value="NZ_CABKPU010000003.1"/>
</dbReference>
<dbReference type="AlphaFoldDB" id="A0A3E4ZAL8"/>
<dbReference type="Pfam" id="PF13568">
    <property type="entry name" value="OMP_b-brl_2"/>
    <property type="match status" value="1"/>
</dbReference>
<protein>
    <submittedName>
        <fullName evidence="3">PorT family protein</fullName>
    </submittedName>
</protein>
<accession>A0A3E4ZAL8</accession>
<evidence type="ECO:0000313" key="6">
    <source>
        <dbReference type="EMBL" id="RHL15585.1"/>
    </source>
</evidence>
<comment type="caution">
    <text evidence="3">The sequence shown here is derived from an EMBL/GenBank/DDBJ whole genome shotgun (WGS) entry which is preliminary data.</text>
</comment>
<reference evidence="7 8" key="1">
    <citation type="submission" date="2018-08" db="EMBL/GenBank/DDBJ databases">
        <title>A genome reference for cultivated species of the human gut microbiota.</title>
        <authorList>
            <person name="Zou Y."/>
            <person name="Xue W."/>
            <person name="Luo G."/>
        </authorList>
    </citation>
    <scope>NUCLEOTIDE SEQUENCE [LARGE SCALE GENOMIC DNA]</scope>
    <source>
        <strain evidence="6 9">AF39-11</strain>
        <strain evidence="5 10">AM17-44</strain>
        <strain evidence="4 8">AM31-10</strain>
        <strain evidence="3 7">OM06-2</strain>
    </source>
</reference>
<evidence type="ECO:0000313" key="9">
    <source>
        <dbReference type="Proteomes" id="UP000284916"/>
    </source>
</evidence>
<evidence type="ECO:0000313" key="8">
    <source>
        <dbReference type="Proteomes" id="UP000284361"/>
    </source>
</evidence>
<dbReference type="EMBL" id="QSTW01000005">
    <property type="protein sequence ID" value="RGM92092.1"/>
    <property type="molecule type" value="Genomic_DNA"/>
</dbReference>
<evidence type="ECO:0000313" key="7">
    <source>
        <dbReference type="Proteomes" id="UP000260814"/>
    </source>
</evidence>
<dbReference type="Proteomes" id="UP000284998">
    <property type="component" value="Unassembled WGS sequence"/>
</dbReference>
<gene>
    <name evidence="6" type="ORF">DW035_07920</name>
    <name evidence="5" type="ORF">DW204_04510</name>
    <name evidence="4" type="ORF">DW789_00570</name>
    <name evidence="3" type="ORF">DXB87_05855</name>
</gene>
<evidence type="ECO:0000313" key="4">
    <source>
        <dbReference type="EMBL" id="RHD59150.1"/>
    </source>
</evidence>
<dbReference type="Proteomes" id="UP000284361">
    <property type="component" value="Unassembled WGS sequence"/>
</dbReference>
<organism evidence="3 7">
    <name type="scientific">Phocaeicola plebeius</name>
    <dbReference type="NCBI Taxonomy" id="310297"/>
    <lineage>
        <taxon>Bacteria</taxon>
        <taxon>Pseudomonadati</taxon>
        <taxon>Bacteroidota</taxon>
        <taxon>Bacteroidia</taxon>
        <taxon>Bacteroidales</taxon>
        <taxon>Bacteroidaceae</taxon>
        <taxon>Phocaeicola</taxon>
    </lineage>
</organism>
<feature type="domain" description="Outer membrane protein beta-barrel" evidence="2">
    <location>
        <begin position="22"/>
        <end position="207"/>
    </location>
</feature>
<feature type="signal peptide" evidence="1">
    <location>
        <begin position="1"/>
        <end position="23"/>
    </location>
</feature>
<dbReference type="EMBL" id="QRJS01000007">
    <property type="protein sequence ID" value="RHH48092.1"/>
    <property type="molecule type" value="Genomic_DNA"/>
</dbReference>
<keyword evidence="1" id="KW-0732">Signal</keyword>
<name>A0A3E4ZAL8_9BACT</name>
<evidence type="ECO:0000313" key="10">
    <source>
        <dbReference type="Proteomes" id="UP000284998"/>
    </source>
</evidence>
<proteinExistence type="predicted"/>